<comment type="pathway">
    <text evidence="4">Nitrogen metabolism; nitrate reduction (assimilation).</text>
</comment>
<keyword evidence="12" id="KW-0560">Oxidoreductase</keyword>
<dbReference type="FunFam" id="3.30.413.10:FF:000007">
    <property type="entry name" value="Nitrite reductase [NAD(P)H] large subunit"/>
    <property type="match status" value="1"/>
</dbReference>
<dbReference type="InterPro" id="IPR036188">
    <property type="entry name" value="FAD/NAD-bd_sf"/>
</dbReference>
<evidence type="ECO:0000256" key="6">
    <source>
        <dbReference type="ARBA" id="ARBA00022485"/>
    </source>
</evidence>
<dbReference type="InterPro" id="IPR052034">
    <property type="entry name" value="NasD-like"/>
</dbReference>
<evidence type="ECO:0000256" key="9">
    <source>
        <dbReference type="ARBA" id="ARBA00022714"/>
    </source>
</evidence>
<dbReference type="PROSITE" id="PS00365">
    <property type="entry name" value="NIR_SIR"/>
    <property type="match status" value="1"/>
</dbReference>
<reference evidence="23 24" key="1">
    <citation type="journal article" date="2019" name="Sci. Rep.">
        <title>Comparative genomics of chytrid fungi reveal insights into the obligate biotrophic and pathogenic lifestyle of Synchytrium endobioticum.</title>
        <authorList>
            <person name="van de Vossenberg B.T.L.H."/>
            <person name="Warris S."/>
            <person name="Nguyen H.D.T."/>
            <person name="van Gent-Pelzer M.P.E."/>
            <person name="Joly D.L."/>
            <person name="van de Geest H.C."/>
            <person name="Bonants P.J.M."/>
            <person name="Smith D.S."/>
            <person name="Levesque C.A."/>
            <person name="van der Lee T.A.J."/>
        </authorList>
    </citation>
    <scope>NUCLEOTIDE SEQUENCE [LARGE SCALE GENOMIC DNA]</scope>
    <source>
        <strain evidence="23 24">JEL517</strain>
    </source>
</reference>
<dbReference type="GO" id="GO:0050660">
    <property type="term" value="F:flavin adenine dinucleotide binding"/>
    <property type="evidence" value="ECO:0007669"/>
    <property type="project" value="InterPro"/>
</dbReference>
<dbReference type="Gene3D" id="2.102.10.10">
    <property type="entry name" value="Rieske [2Fe-2S] iron-sulphur domain"/>
    <property type="match status" value="1"/>
</dbReference>
<comment type="cofactor">
    <cofactor evidence="2">
        <name>[4Fe-4S] cluster</name>
        <dbReference type="ChEBI" id="CHEBI:49883"/>
    </cofactor>
</comment>
<dbReference type="Gene3D" id="3.50.50.60">
    <property type="entry name" value="FAD/NAD(P)-binding domain"/>
    <property type="match status" value="2"/>
</dbReference>
<dbReference type="NCBIfam" id="TIGR02374">
    <property type="entry name" value="nitri_red_nirB"/>
    <property type="match status" value="1"/>
</dbReference>
<dbReference type="RefSeq" id="XP_031024845.1">
    <property type="nucleotide sequence ID" value="XM_031169170.1"/>
</dbReference>
<dbReference type="FunFam" id="1.10.10.1100:FF:000002">
    <property type="entry name" value="Nitrite reductase large subunit"/>
    <property type="match status" value="1"/>
</dbReference>
<dbReference type="PRINTS" id="PR00368">
    <property type="entry name" value="FADPNR"/>
</dbReference>
<evidence type="ECO:0000313" key="23">
    <source>
        <dbReference type="EMBL" id="TPX34003.1"/>
    </source>
</evidence>
<dbReference type="STRING" id="1806994.A0A507C8Z3"/>
<keyword evidence="10" id="KW-0479">Metal-binding</keyword>
<evidence type="ECO:0000256" key="19">
    <source>
        <dbReference type="ARBA" id="ARBA00066907"/>
    </source>
</evidence>
<keyword evidence="8" id="KW-0285">Flavoprotein</keyword>
<dbReference type="PRINTS" id="PR00411">
    <property type="entry name" value="PNDRDTASEI"/>
</dbReference>
<dbReference type="EC" id="1.7.1.4" evidence="19"/>
<feature type="region of interest" description="Disordered" evidence="21">
    <location>
        <begin position="429"/>
        <end position="449"/>
    </location>
</feature>
<dbReference type="Proteomes" id="UP000319731">
    <property type="component" value="Unassembled WGS sequence"/>
</dbReference>
<dbReference type="PROSITE" id="PS51296">
    <property type="entry name" value="RIESKE"/>
    <property type="match status" value="1"/>
</dbReference>
<keyword evidence="9" id="KW-0001">2Fe-2S</keyword>
<dbReference type="Pfam" id="PF03460">
    <property type="entry name" value="NIR_SIR_ferr"/>
    <property type="match status" value="1"/>
</dbReference>
<dbReference type="InterPro" id="IPR041854">
    <property type="entry name" value="BFD-like_2Fe2S-bd_dom_sf"/>
</dbReference>
<dbReference type="GO" id="GO:0015980">
    <property type="term" value="P:energy derivation by oxidation of organic compounds"/>
    <property type="evidence" value="ECO:0007669"/>
    <property type="project" value="UniProtKB-ARBA"/>
</dbReference>
<evidence type="ECO:0000256" key="2">
    <source>
        <dbReference type="ARBA" id="ARBA00001966"/>
    </source>
</evidence>
<dbReference type="InterPro" id="IPR012748">
    <property type="entry name" value="Rieske-like_NirD"/>
</dbReference>
<evidence type="ECO:0000256" key="3">
    <source>
        <dbReference type="ARBA" id="ARBA00001974"/>
    </source>
</evidence>
<dbReference type="InterPro" id="IPR023753">
    <property type="entry name" value="FAD/NAD-binding_dom"/>
</dbReference>
<dbReference type="OrthoDB" id="432169at2759"/>
<name>A0A507C8Z3_9FUNG</name>
<evidence type="ECO:0000256" key="8">
    <source>
        <dbReference type="ARBA" id="ARBA00022630"/>
    </source>
</evidence>
<evidence type="ECO:0000256" key="4">
    <source>
        <dbReference type="ARBA" id="ARBA00005096"/>
    </source>
</evidence>
<dbReference type="UniPathway" id="UPA00653"/>
<keyword evidence="6" id="KW-0004">4Fe-4S</keyword>
<evidence type="ECO:0000256" key="18">
    <source>
        <dbReference type="ARBA" id="ARBA00051413"/>
    </source>
</evidence>
<comment type="similarity">
    <text evidence="5">Belongs to the nitrite and sulfite reductase 4Fe-4S domain family.</text>
</comment>
<dbReference type="SUPFAM" id="SSF55124">
    <property type="entry name" value="Nitrite/Sulfite reductase N-terminal domain-like"/>
    <property type="match status" value="1"/>
</dbReference>
<dbReference type="GO" id="GO:0008942">
    <property type="term" value="F:nitrite reductase [NAD(P)H] activity"/>
    <property type="evidence" value="ECO:0007669"/>
    <property type="project" value="UniProtKB-EC"/>
</dbReference>
<dbReference type="SUPFAM" id="SSF56014">
    <property type="entry name" value="Nitrite and sulphite reductase 4Fe-4S domain-like"/>
    <property type="match status" value="1"/>
</dbReference>
<dbReference type="PANTHER" id="PTHR43809">
    <property type="entry name" value="NITRITE REDUCTASE (NADH) LARGE SUBUNIT"/>
    <property type="match status" value="1"/>
</dbReference>
<evidence type="ECO:0000256" key="12">
    <source>
        <dbReference type="ARBA" id="ARBA00023002"/>
    </source>
</evidence>
<keyword evidence="13" id="KW-0408">Iron</keyword>
<evidence type="ECO:0000256" key="7">
    <source>
        <dbReference type="ARBA" id="ARBA00022617"/>
    </source>
</evidence>
<evidence type="ECO:0000256" key="11">
    <source>
        <dbReference type="ARBA" id="ARBA00022827"/>
    </source>
</evidence>
<keyword evidence="15" id="KW-0534">Nitrate assimilation</keyword>
<dbReference type="Gene3D" id="3.30.390.30">
    <property type="match status" value="1"/>
</dbReference>
<protein>
    <recommendedName>
        <fullName evidence="20">Nitrite reductase [NAD(P)H]</fullName>
        <ecNumber evidence="19">1.7.1.4</ecNumber>
    </recommendedName>
</protein>
<evidence type="ECO:0000256" key="5">
    <source>
        <dbReference type="ARBA" id="ARBA00010429"/>
    </source>
</evidence>
<dbReference type="SUPFAM" id="SSF51905">
    <property type="entry name" value="FAD/NAD(P)-binding domain"/>
    <property type="match status" value="2"/>
</dbReference>
<dbReference type="InterPro" id="IPR006066">
    <property type="entry name" value="NO2/SO3_Rdtase_FeS/sirohaem_BS"/>
</dbReference>
<dbReference type="InterPro" id="IPR045854">
    <property type="entry name" value="NO2/SO3_Rdtase_4Fe4S_sf"/>
</dbReference>
<dbReference type="InterPro" id="IPR007419">
    <property type="entry name" value="BFD-like_2Fe2S-bd_dom"/>
</dbReference>
<dbReference type="GO" id="GO:0046872">
    <property type="term" value="F:metal ion binding"/>
    <property type="evidence" value="ECO:0007669"/>
    <property type="project" value="UniProtKB-KW"/>
</dbReference>
<dbReference type="NCBIfam" id="NF011565">
    <property type="entry name" value="PRK14989.1"/>
    <property type="match status" value="1"/>
</dbReference>
<dbReference type="InterPro" id="IPR005117">
    <property type="entry name" value="NiRdtase/SiRdtase_haem-b_fer"/>
</dbReference>
<dbReference type="Gene3D" id="3.30.413.10">
    <property type="entry name" value="Sulfite Reductase Hemoprotein, domain 1"/>
    <property type="match status" value="1"/>
</dbReference>
<sequence>MAVDEETKRMHVVVCGLGMVGLRFIEKCLELDPDRKLIEFTVFCEEKLHAYNRVGLTNFFAHREVEKMMIQPTEWYAEQPNVTVHVGDSCVKLDTAAKEAHSQSGLVVKYDYAVLATGSSALVPPIPGRQKKGVFVYRTLDDLHSIIEKAATCKRACVLGGGLLGIEAAKACYDLGLDTTIIERNPWFMNRQLDEDGSRLLQTQIEKLGLTLRPGAITKEIIGPNAYHEGSDDGSGSSHSDLLAADDVVAGVILQNNKVDAEAETIATDMIVLACGIKPRDELAVASGITVHARGGVLVNDSLVTSDPFVYAIGECVVHNNFVYGLVAPGYDMAETAAKNILNMEPRQFTGADMSTKLKLLGVHVASFGDYFAPVSTCMPITYHDPFEGVYKRLLFSKDGSRLLGGILVGDTNDYGRFLATSKQKSKLHTPPSEFILGKKGGSTEGEDASSLPDDTQICSCNNVSKANIKAAVRTKNCNSIGLVKSCTKAGTSCGGCVPLVTDIMNAELKAMGQVVTQHMCEHFPYSRTEMFEIIKVKKLKTFHDIIEAAGKKGTSGCEVCKPAIGSIIASLFNELVIAKPHAGLQDTNDRFLANIQRGGSYSVVPRVPGGEITPDKLELIGRIAKKYGLYTKITGGQRIDMFGAAREDLPDIWAELVEGGMESGHAYGKALRTVKSCVGTSWCRYGVQDAVSYAVFIENRYKGIRAPHKLKGGVSGCVRECAEAQGKDFGLVATEKGYNLYVCGNGGSKPKHALLLAPDVSEDLATKYLDRFLMYYIATADRLQRTARWLEKMDGGIEYLKAVIIDDKLGICADLEKEMEDLVGSYFDEWAAVVNDPVRRAEFKQFVNTDEKQPVIEMVEVRGQKRPADWPVEKKEAKKEEEAPVVAKDNDSSPLKKKTWPEMSWKTVGTVDDFPEEGGATIKYGDSQIAVYNFTSRGKWYATQNMCPHKQAFVLSSGIIGSEGEIPKVSCPNHKKNFSLEDGTCISGQPEYNIMAFDIRIEDKNVQLHLPSEETLNPYLSTKKWMVKTEQMNGVKPFYVGKDEDTGIEVEDASCGGPCGDEKLDW</sequence>
<dbReference type="InterPro" id="IPR036922">
    <property type="entry name" value="Rieske_2Fe-2S_sf"/>
</dbReference>
<evidence type="ECO:0000256" key="13">
    <source>
        <dbReference type="ARBA" id="ARBA00023004"/>
    </source>
</evidence>
<dbReference type="GO" id="GO:0042128">
    <property type="term" value="P:nitrate assimilation"/>
    <property type="evidence" value="ECO:0007669"/>
    <property type="project" value="UniProtKB-UniPathway"/>
</dbReference>
<evidence type="ECO:0000313" key="24">
    <source>
        <dbReference type="Proteomes" id="UP000319731"/>
    </source>
</evidence>
<comment type="catalytic activity">
    <reaction evidence="17">
        <text>NH4(+) + 3 NAD(+) + 2 H2O = nitrite + 3 NADH + 5 H(+)</text>
        <dbReference type="Rhea" id="RHEA:24628"/>
        <dbReference type="ChEBI" id="CHEBI:15377"/>
        <dbReference type="ChEBI" id="CHEBI:15378"/>
        <dbReference type="ChEBI" id="CHEBI:16301"/>
        <dbReference type="ChEBI" id="CHEBI:28938"/>
        <dbReference type="ChEBI" id="CHEBI:57540"/>
        <dbReference type="ChEBI" id="CHEBI:57945"/>
        <dbReference type="EC" id="1.7.1.4"/>
    </reaction>
</comment>
<feature type="compositionally biased region" description="Basic and acidic residues" evidence="21">
    <location>
        <begin position="870"/>
        <end position="883"/>
    </location>
</feature>
<dbReference type="CDD" id="cd19943">
    <property type="entry name" value="NirB_Fer2_BFD-like_1"/>
    <property type="match status" value="1"/>
</dbReference>
<dbReference type="GO" id="GO:0050661">
    <property type="term" value="F:NADP binding"/>
    <property type="evidence" value="ECO:0007669"/>
    <property type="project" value="InterPro"/>
</dbReference>
<dbReference type="InterPro" id="IPR017941">
    <property type="entry name" value="Rieske_2Fe-2S"/>
</dbReference>
<dbReference type="Pfam" id="PF04324">
    <property type="entry name" value="Fer2_BFD"/>
    <property type="match status" value="1"/>
</dbReference>
<feature type="domain" description="Rieske" evidence="22">
    <location>
        <begin position="906"/>
        <end position="1009"/>
    </location>
</feature>
<dbReference type="GeneID" id="42004467"/>
<comment type="caution">
    <text evidence="23">The sequence shown here is derived from an EMBL/GenBank/DDBJ whole genome shotgun (WGS) entry which is preliminary data.</text>
</comment>
<dbReference type="AlphaFoldDB" id="A0A507C8Z3"/>
<organism evidence="23 24">
    <name type="scientific">Synchytrium microbalum</name>
    <dbReference type="NCBI Taxonomy" id="1806994"/>
    <lineage>
        <taxon>Eukaryota</taxon>
        <taxon>Fungi</taxon>
        <taxon>Fungi incertae sedis</taxon>
        <taxon>Chytridiomycota</taxon>
        <taxon>Chytridiomycota incertae sedis</taxon>
        <taxon>Chytridiomycetes</taxon>
        <taxon>Synchytriales</taxon>
        <taxon>Synchytriaceae</taxon>
        <taxon>Synchytrium</taxon>
    </lineage>
</organism>
<dbReference type="Pfam" id="PF07992">
    <property type="entry name" value="Pyr_redox_2"/>
    <property type="match status" value="1"/>
</dbReference>
<evidence type="ECO:0000256" key="16">
    <source>
        <dbReference type="ARBA" id="ARBA00034078"/>
    </source>
</evidence>
<keyword evidence="24" id="KW-1185">Reference proteome</keyword>
<comment type="catalytic activity">
    <reaction evidence="18">
        <text>NH4(+) + 3 NADP(+) + 2 H2O = nitrite + 3 NADPH + 5 H(+)</text>
        <dbReference type="Rhea" id="RHEA:24632"/>
        <dbReference type="ChEBI" id="CHEBI:15377"/>
        <dbReference type="ChEBI" id="CHEBI:15378"/>
        <dbReference type="ChEBI" id="CHEBI:16301"/>
        <dbReference type="ChEBI" id="CHEBI:28938"/>
        <dbReference type="ChEBI" id="CHEBI:57783"/>
        <dbReference type="ChEBI" id="CHEBI:58349"/>
        <dbReference type="EC" id="1.7.1.4"/>
    </reaction>
</comment>
<evidence type="ECO:0000256" key="10">
    <source>
        <dbReference type="ARBA" id="ARBA00022723"/>
    </source>
</evidence>
<dbReference type="InterPro" id="IPR006067">
    <property type="entry name" value="NO2/SO3_Rdtase_4Fe4S_dom"/>
</dbReference>
<evidence type="ECO:0000256" key="14">
    <source>
        <dbReference type="ARBA" id="ARBA00023014"/>
    </source>
</evidence>
<dbReference type="InterPro" id="IPR016156">
    <property type="entry name" value="FAD/NAD-linked_Rdtase_dimer_sf"/>
</dbReference>
<keyword evidence="11" id="KW-0274">FAD</keyword>
<comment type="cofactor">
    <cofactor evidence="3">
        <name>FAD</name>
        <dbReference type="ChEBI" id="CHEBI:57692"/>
    </cofactor>
</comment>
<comment type="cofactor">
    <cofactor evidence="1">
        <name>siroheme</name>
        <dbReference type="ChEBI" id="CHEBI:60052"/>
    </cofactor>
</comment>
<dbReference type="EMBL" id="QEAO01000016">
    <property type="protein sequence ID" value="TPX34003.1"/>
    <property type="molecule type" value="Genomic_DNA"/>
</dbReference>
<dbReference type="GO" id="GO:0051539">
    <property type="term" value="F:4 iron, 4 sulfur cluster binding"/>
    <property type="evidence" value="ECO:0007669"/>
    <property type="project" value="UniProtKB-KW"/>
</dbReference>
<evidence type="ECO:0000256" key="15">
    <source>
        <dbReference type="ARBA" id="ARBA00023063"/>
    </source>
</evidence>
<keyword evidence="14" id="KW-0411">Iron-sulfur</keyword>
<feature type="region of interest" description="Disordered" evidence="21">
    <location>
        <begin position="870"/>
        <end position="899"/>
    </location>
</feature>
<dbReference type="GO" id="GO:0051537">
    <property type="term" value="F:2 iron, 2 sulfur cluster binding"/>
    <property type="evidence" value="ECO:0007669"/>
    <property type="project" value="UniProtKB-KW"/>
</dbReference>
<dbReference type="InterPro" id="IPR012744">
    <property type="entry name" value="Nitri_red_NirB"/>
</dbReference>
<dbReference type="Pfam" id="PF13806">
    <property type="entry name" value="Rieske_2"/>
    <property type="match status" value="1"/>
</dbReference>
<dbReference type="PRINTS" id="PR00397">
    <property type="entry name" value="SIROHAEM"/>
</dbReference>
<proteinExistence type="inferred from homology"/>
<dbReference type="CDD" id="cd19944">
    <property type="entry name" value="NirB_Fer2_BFD-like_2"/>
    <property type="match status" value="1"/>
</dbReference>
<evidence type="ECO:0000256" key="17">
    <source>
        <dbReference type="ARBA" id="ARBA00050114"/>
    </source>
</evidence>
<dbReference type="InterPro" id="IPR041575">
    <property type="entry name" value="Rubredoxin_C"/>
</dbReference>
<dbReference type="GO" id="GO:0020037">
    <property type="term" value="F:heme binding"/>
    <property type="evidence" value="ECO:0007669"/>
    <property type="project" value="InterPro"/>
</dbReference>
<dbReference type="PANTHER" id="PTHR43809:SF1">
    <property type="entry name" value="NITRITE REDUCTASE (NADH) LARGE SUBUNIT"/>
    <property type="match status" value="1"/>
</dbReference>
<evidence type="ECO:0000256" key="21">
    <source>
        <dbReference type="SAM" id="MobiDB-lite"/>
    </source>
</evidence>
<dbReference type="SUPFAM" id="SSF50022">
    <property type="entry name" value="ISP domain"/>
    <property type="match status" value="1"/>
</dbReference>
<gene>
    <name evidence="23" type="ORF">SmJEL517_g03242</name>
</gene>
<dbReference type="InterPro" id="IPR036136">
    <property type="entry name" value="Nit/Sulf_reduc_fer-like_dom_sf"/>
</dbReference>
<accession>A0A507C8Z3</accession>
<evidence type="ECO:0000256" key="1">
    <source>
        <dbReference type="ARBA" id="ARBA00001929"/>
    </source>
</evidence>
<evidence type="ECO:0000259" key="22">
    <source>
        <dbReference type="PROSITE" id="PS51296"/>
    </source>
</evidence>
<keyword evidence="7" id="KW-0349">Heme</keyword>
<dbReference type="CDD" id="cd03529">
    <property type="entry name" value="Rieske_NirD"/>
    <property type="match status" value="1"/>
</dbReference>
<comment type="cofactor">
    <cofactor evidence="16">
        <name>[2Fe-2S] cluster</name>
        <dbReference type="ChEBI" id="CHEBI:190135"/>
    </cofactor>
</comment>
<dbReference type="Gene3D" id="1.10.10.1100">
    <property type="entry name" value="BFD-like [2Fe-2S]-binding domain"/>
    <property type="match status" value="1"/>
</dbReference>
<dbReference type="NCBIfam" id="TIGR02378">
    <property type="entry name" value="nirD_assim_sml"/>
    <property type="match status" value="1"/>
</dbReference>
<evidence type="ECO:0000256" key="20">
    <source>
        <dbReference type="ARBA" id="ARBA00070300"/>
    </source>
</evidence>
<dbReference type="Pfam" id="PF01077">
    <property type="entry name" value="NIR_SIR"/>
    <property type="match status" value="1"/>
</dbReference>
<dbReference type="Pfam" id="PF18267">
    <property type="entry name" value="Rubredoxin_C"/>
    <property type="match status" value="1"/>
</dbReference>